<feature type="compositionally biased region" description="Basic and acidic residues" evidence="1">
    <location>
        <begin position="86"/>
        <end position="98"/>
    </location>
</feature>
<protein>
    <recommendedName>
        <fullName evidence="5">S-type pyocin family protein</fullName>
    </recommendedName>
</protein>
<feature type="compositionally biased region" description="Low complexity" evidence="1">
    <location>
        <begin position="33"/>
        <end position="46"/>
    </location>
</feature>
<evidence type="ECO:0000313" key="4">
    <source>
        <dbReference type="Proteomes" id="UP000249254"/>
    </source>
</evidence>
<feature type="compositionally biased region" description="Basic and acidic residues" evidence="1">
    <location>
        <begin position="47"/>
        <end position="75"/>
    </location>
</feature>
<organism evidence="3 4">
    <name type="scientific">Phenylobacterium soli</name>
    <dbReference type="NCBI Taxonomy" id="2170551"/>
    <lineage>
        <taxon>Bacteria</taxon>
        <taxon>Pseudomonadati</taxon>
        <taxon>Pseudomonadota</taxon>
        <taxon>Alphaproteobacteria</taxon>
        <taxon>Caulobacterales</taxon>
        <taxon>Caulobacteraceae</taxon>
        <taxon>Phenylobacterium</taxon>
    </lineage>
</organism>
<reference evidence="4" key="1">
    <citation type="submission" date="2018-05" db="EMBL/GenBank/DDBJ databases">
        <authorList>
            <person name="Li X."/>
        </authorList>
    </citation>
    <scope>NUCLEOTIDE SEQUENCE [LARGE SCALE GENOMIC DNA]</scope>
    <source>
        <strain evidence="4">LX32</strain>
    </source>
</reference>
<dbReference type="AlphaFoldDB" id="A0A328AHC7"/>
<gene>
    <name evidence="3" type="ORF">DJ017_02625</name>
</gene>
<evidence type="ECO:0008006" key="5">
    <source>
        <dbReference type="Google" id="ProtNLM"/>
    </source>
</evidence>
<feature type="compositionally biased region" description="Basic and acidic residues" evidence="1">
    <location>
        <begin position="159"/>
        <end position="194"/>
    </location>
</feature>
<evidence type="ECO:0000256" key="2">
    <source>
        <dbReference type="SAM" id="SignalP"/>
    </source>
</evidence>
<dbReference type="PROSITE" id="PS51257">
    <property type="entry name" value="PROKAR_LIPOPROTEIN"/>
    <property type="match status" value="1"/>
</dbReference>
<dbReference type="Proteomes" id="UP000249254">
    <property type="component" value="Unassembled WGS sequence"/>
</dbReference>
<proteinExistence type="predicted"/>
<evidence type="ECO:0000313" key="3">
    <source>
        <dbReference type="EMBL" id="RAK53496.1"/>
    </source>
</evidence>
<keyword evidence="2" id="KW-0732">Signal</keyword>
<evidence type="ECO:0000256" key="1">
    <source>
        <dbReference type="SAM" id="MobiDB-lite"/>
    </source>
</evidence>
<feature type="signal peptide" evidence="2">
    <location>
        <begin position="1"/>
        <end position="23"/>
    </location>
</feature>
<keyword evidence="4" id="KW-1185">Reference proteome</keyword>
<name>A0A328AHC7_9CAUL</name>
<dbReference type="RefSeq" id="WP_111527248.1">
    <property type="nucleotide sequence ID" value="NZ_JBHRSG010000005.1"/>
</dbReference>
<dbReference type="OrthoDB" id="9813146at2"/>
<sequence length="194" mass="20899">MAGFRTALGLALGISAAAAVLSACDNGPSAVHAKSASQGAAPAAGASDERSGYASRDRGAEPGVDHRKDEVKLVDGKPMWSPSKRFSAEENAERSYERNGEAFGARSIDQYVKKAHAFVDHPPAGTLTLTRANGDTLFYDPKANVFAVANKDGAPRTMFKPDEGRAYWDKQKDRESKREASRSDRRHRSSDDEA</sequence>
<accession>A0A328AHC7</accession>
<comment type="caution">
    <text evidence="3">The sequence shown here is derived from an EMBL/GenBank/DDBJ whole genome shotgun (WGS) entry which is preliminary data.</text>
</comment>
<feature type="region of interest" description="Disordered" evidence="1">
    <location>
        <begin position="154"/>
        <end position="194"/>
    </location>
</feature>
<feature type="chain" id="PRO_5016241851" description="S-type pyocin family protein" evidence="2">
    <location>
        <begin position="24"/>
        <end position="194"/>
    </location>
</feature>
<dbReference type="EMBL" id="QFYQ01000001">
    <property type="protein sequence ID" value="RAK53496.1"/>
    <property type="molecule type" value="Genomic_DNA"/>
</dbReference>
<feature type="region of interest" description="Disordered" evidence="1">
    <location>
        <begin position="28"/>
        <end position="98"/>
    </location>
</feature>